<accession>A0ABD3XR13</accession>
<comment type="caution">
    <text evidence="1">The sequence shown here is derived from an EMBL/GenBank/DDBJ whole genome shotgun (WGS) entry which is preliminary data.</text>
</comment>
<sequence>GKIISFYTHRNESIPRDSNVREIRVASYIEFILHRSLSVIEMEGFLQIPHRQK</sequence>
<protein>
    <submittedName>
        <fullName evidence="1">Uncharacterized protein</fullName>
    </submittedName>
</protein>
<proteinExistence type="predicted"/>
<dbReference type="Proteomes" id="UP001634394">
    <property type="component" value="Unassembled WGS sequence"/>
</dbReference>
<name>A0ABD3XR13_SINWO</name>
<feature type="non-terminal residue" evidence="1">
    <location>
        <position position="53"/>
    </location>
</feature>
<reference evidence="1 2" key="1">
    <citation type="submission" date="2024-11" db="EMBL/GenBank/DDBJ databases">
        <title>Chromosome-level genome assembly of the freshwater bivalve Anodonta woodiana.</title>
        <authorList>
            <person name="Chen X."/>
        </authorList>
    </citation>
    <scope>NUCLEOTIDE SEQUENCE [LARGE SCALE GENOMIC DNA]</scope>
    <source>
        <strain evidence="1">MN2024</strain>
        <tissue evidence="1">Gills</tissue>
    </source>
</reference>
<keyword evidence="2" id="KW-1185">Reference proteome</keyword>
<dbReference type="EMBL" id="JBJQND010000001">
    <property type="protein sequence ID" value="KAL3887868.1"/>
    <property type="molecule type" value="Genomic_DNA"/>
</dbReference>
<feature type="non-terminal residue" evidence="1">
    <location>
        <position position="1"/>
    </location>
</feature>
<gene>
    <name evidence="1" type="ORF">ACJMK2_000257</name>
</gene>
<organism evidence="1 2">
    <name type="scientific">Sinanodonta woodiana</name>
    <name type="common">Chinese pond mussel</name>
    <name type="synonym">Anodonta woodiana</name>
    <dbReference type="NCBI Taxonomy" id="1069815"/>
    <lineage>
        <taxon>Eukaryota</taxon>
        <taxon>Metazoa</taxon>
        <taxon>Spiralia</taxon>
        <taxon>Lophotrochozoa</taxon>
        <taxon>Mollusca</taxon>
        <taxon>Bivalvia</taxon>
        <taxon>Autobranchia</taxon>
        <taxon>Heteroconchia</taxon>
        <taxon>Palaeoheterodonta</taxon>
        <taxon>Unionida</taxon>
        <taxon>Unionoidea</taxon>
        <taxon>Unionidae</taxon>
        <taxon>Unioninae</taxon>
        <taxon>Sinanodonta</taxon>
    </lineage>
</organism>
<evidence type="ECO:0000313" key="2">
    <source>
        <dbReference type="Proteomes" id="UP001634394"/>
    </source>
</evidence>
<evidence type="ECO:0000313" key="1">
    <source>
        <dbReference type="EMBL" id="KAL3887868.1"/>
    </source>
</evidence>
<dbReference type="AlphaFoldDB" id="A0ABD3XR13"/>